<dbReference type="STRING" id="1249552.PS2015_2528"/>
<dbReference type="PROSITE" id="PS51257">
    <property type="entry name" value="PROKAR_LIPOPROTEIN"/>
    <property type="match status" value="1"/>
</dbReference>
<keyword evidence="1" id="KW-0472">Membrane</keyword>
<evidence type="ECO:0000313" key="3">
    <source>
        <dbReference type="Proteomes" id="UP000065641"/>
    </source>
</evidence>
<protein>
    <submittedName>
        <fullName evidence="2">Uncharacterized protein</fullName>
    </submittedName>
</protein>
<keyword evidence="1" id="KW-0812">Transmembrane</keyword>
<evidence type="ECO:0000313" key="2">
    <source>
        <dbReference type="EMBL" id="ALO47162.1"/>
    </source>
</evidence>
<dbReference type="AlphaFoldDB" id="A0A0S2KFV2"/>
<keyword evidence="3" id="KW-1185">Reference proteome</keyword>
<reference evidence="2 3" key="1">
    <citation type="submission" date="2015-11" db="EMBL/GenBank/DDBJ databases">
        <authorList>
            <person name="Zhang Y."/>
            <person name="Guo Z."/>
        </authorList>
    </citation>
    <scope>NUCLEOTIDE SEQUENCE [LARGE SCALE GENOMIC DNA]</scope>
    <source>
        <strain evidence="2 3">KCTC 32221</strain>
    </source>
</reference>
<keyword evidence="1" id="KW-1133">Transmembrane helix</keyword>
<feature type="transmembrane region" description="Helical" evidence="1">
    <location>
        <begin position="47"/>
        <end position="64"/>
    </location>
</feature>
<dbReference type="EMBL" id="CP013189">
    <property type="protein sequence ID" value="ALO47162.1"/>
    <property type="molecule type" value="Genomic_DNA"/>
</dbReference>
<dbReference type="KEGG" id="pspi:PS2015_2528"/>
<sequence>MFKKIFERMFYSELRYAASKNFQVNLTVMFVGCLMLTSLSLFVTKDGGFGVLFAGLLFWHRYVMLKVSKVYLEADPSRATAGKTGSNNADT</sequence>
<evidence type="ECO:0000256" key="1">
    <source>
        <dbReference type="SAM" id="Phobius"/>
    </source>
</evidence>
<gene>
    <name evidence="2" type="ORF">PS2015_2528</name>
</gene>
<name>A0A0S2KFV2_9GAMM</name>
<proteinExistence type="predicted"/>
<feature type="transmembrane region" description="Helical" evidence="1">
    <location>
        <begin position="21"/>
        <end position="41"/>
    </location>
</feature>
<dbReference type="Proteomes" id="UP000065641">
    <property type="component" value="Chromosome"/>
</dbReference>
<accession>A0A0S2KFV2</accession>
<organism evidence="2 3">
    <name type="scientific">Pseudohongiella spirulinae</name>
    <dbReference type="NCBI Taxonomy" id="1249552"/>
    <lineage>
        <taxon>Bacteria</taxon>
        <taxon>Pseudomonadati</taxon>
        <taxon>Pseudomonadota</taxon>
        <taxon>Gammaproteobacteria</taxon>
        <taxon>Pseudomonadales</taxon>
        <taxon>Pseudohongiellaceae</taxon>
        <taxon>Pseudohongiella</taxon>
    </lineage>
</organism>